<comment type="caution">
    <text evidence="1">The sequence shown here is derived from an EMBL/GenBank/DDBJ whole genome shotgun (WGS) entry which is preliminary data.</text>
</comment>
<reference evidence="1 2" key="1">
    <citation type="journal article" date="2016" name="Environ. Microbiol.">
        <title>Effector profiles distinguish formae speciales of Fusarium oxysporum.</title>
        <authorList>
            <person name="van Dam P."/>
            <person name="Fokkens L."/>
            <person name="Schmidt S.M."/>
            <person name="Linmans J.H."/>
            <person name="Kistler H.C."/>
            <person name="Ma L.J."/>
            <person name="Rep M."/>
        </authorList>
    </citation>
    <scope>NUCLEOTIDE SEQUENCE [LARGE SCALE GENOMIC DNA]</scope>
    <source>
        <strain evidence="1 2">Forc016</strain>
    </source>
</reference>
<protein>
    <submittedName>
        <fullName evidence="1">Uncharacterized protein</fullName>
    </submittedName>
</protein>
<name>A0A2H3GZ95_FUSOX</name>
<reference evidence="1 2" key="2">
    <citation type="journal article" date="2017" name="Sci. Rep.">
        <title>A mobile pathogenicity chromosome in Fusarium oxysporum for infection of multiple cucurbit species.</title>
        <authorList>
            <person name="van Dam P."/>
            <person name="Fokkens L."/>
            <person name="Ayukawa Y."/>
            <person name="van der Gragt M."/>
            <person name="Ter Horst A."/>
            <person name="Brankovics B."/>
            <person name="Houterman P.M."/>
            <person name="Arie T."/>
            <person name="Rep M."/>
        </authorList>
    </citation>
    <scope>NUCLEOTIDE SEQUENCE [LARGE SCALE GENOMIC DNA]</scope>
    <source>
        <strain evidence="1 2">Forc016</strain>
    </source>
</reference>
<sequence>MRGLKKFVMGEKDWSYEFPTTRAILQQDEYADINQEDVEWLHTDNRHRTFACSEPESFGERPRKPYRFDPEEPKDLRLDKYLHGVGLFSSRDGVDWAPEEEVVGPDDAAYALLMEGIRDRLRS</sequence>
<evidence type="ECO:0000313" key="1">
    <source>
        <dbReference type="EMBL" id="PCD29532.1"/>
    </source>
</evidence>
<dbReference type="AlphaFoldDB" id="A0A2H3GZ95"/>
<accession>A0A2H3GZ95</accession>
<dbReference type="EMBL" id="MABQ02000008">
    <property type="protein sequence ID" value="PCD29532.1"/>
    <property type="molecule type" value="Genomic_DNA"/>
</dbReference>
<proteinExistence type="predicted"/>
<dbReference type="Proteomes" id="UP000219602">
    <property type="component" value="Chromosome 10"/>
</dbReference>
<gene>
    <name evidence="1" type="ORF">AU210_012068</name>
</gene>
<evidence type="ECO:0000313" key="2">
    <source>
        <dbReference type="Proteomes" id="UP000219602"/>
    </source>
</evidence>
<organism evidence="1 2">
    <name type="scientific">Fusarium oxysporum f. sp. radicis-cucumerinum</name>
    <dbReference type="NCBI Taxonomy" id="327505"/>
    <lineage>
        <taxon>Eukaryota</taxon>
        <taxon>Fungi</taxon>
        <taxon>Dikarya</taxon>
        <taxon>Ascomycota</taxon>
        <taxon>Pezizomycotina</taxon>
        <taxon>Sordariomycetes</taxon>
        <taxon>Hypocreomycetidae</taxon>
        <taxon>Hypocreales</taxon>
        <taxon>Nectriaceae</taxon>
        <taxon>Fusarium</taxon>
        <taxon>Fusarium oxysporum species complex</taxon>
    </lineage>
</organism>